<sequence>MASAKTKVAEEPKVSSWTAKLVGDAAVTYSTAISNVLTDFAGIFLVLCGSVYFTIGGYLFYRELVLSK</sequence>
<keyword evidence="1" id="KW-1133">Transmembrane helix</keyword>
<evidence type="ECO:0000313" key="2">
    <source>
        <dbReference type="EMBL" id="KAG5502979.1"/>
    </source>
</evidence>
<reference evidence="2 3" key="1">
    <citation type="submission" date="2021-02" db="EMBL/GenBank/DDBJ databases">
        <title>Porcisia hertigi Genome sequencing and assembly.</title>
        <authorList>
            <person name="Almutairi H."/>
            <person name="Gatherer D."/>
        </authorList>
    </citation>
    <scope>NUCLEOTIDE SEQUENCE [LARGE SCALE GENOMIC DNA]</scope>
    <source>
        <strain evidence="2 3">C119</strain>
    </source>
</reference>
<evidence type="ECO:0000256" key="1">
    <source>
        <dbReference type="SAM" id="Phobius"/>
    </source>
</evidence>
<dbReference type="OrthoDB" id="262608at2759"/>
<protein>
    <submittedName>
        <fullName evidence="2">Uncharacterized protein</fullName>
    </submittedName>
</protein>
<organism evidence="2 3">
    <name type="scientific">Porcisia hertigi</name>
    <dbReference type="NCBI Taxonomy" id="2761500"/>
    <lineage>
        <taxon>Eukaryota</taxon>
        <taxon>Discoba</taxon>
        <taxon>Euglenozoa</taxon>
        <taxon>Kinetoplastea</taxon>
        <taxon>Metakinetoplastina</taxon>
        <taxon>Trypanosomatida</taxon>
        <taxon>Trypanosomatidae</taxon>
        <taxon>Leishmaniinae</taxon>
        <taxon>Porcisia</taxon>
    </lineage>
</organism>
<gene>
    <name evidence="2" type="ORF">JKF63_04752</name>
</gene>
<dbReference type="RefSeq" id="XP_067756751.1">
    <property type="nucleotide sequence ID" value="XM_067900730.1"/>
</dbReference>
<evidence type="ECO:0000313" key="3">
    <source>
        <dbReference type="Proteomes" id="UP000674318"/>
    </source>
</evidence>
<feature type="transmembrane region" description="Helical" evidence="1">
    <location>
        <begin position="40"/>
        <end position="61"/>
    </location>
</feature>
<comment type="caution">
    <text evidence="2">The sequence shown here is derived from an EMBL/GenBank/DDBJ whole genome shotgun (WGS) entry which is preliminary data.</text>
</comment>
<dbReference type="Proteomes" id="UP000674318">
    <property type="component" value="Unassembled WGS sequence"/>
</dbReference>
<dbReference type="AlphaFoldDB" id="A0A836I150"/>
<keyword evidence="1" id="KW-0472">Membrane</keyword>
<keyword evidence="1" id="KW-0812">Transmembrane</keyword>
<accession>A0A836I150</accession>
<dbReference type="EMBL" id="JAFJZO010000025">
    <property type="protein sequence ID" value="KAG5502979.1"/>
    <property type="molecule type" value="Genomic_DNA"/>
</dbReference>
<dbReference type="KEGG" id="phet:94290807"/>
<proteinExistence type="predicted"/>
<dbReference type="GeneID" id="94290807"/>
<keyword evidence="3" id="KW-1185">Reference proteome</keyword>
<name>A0A836I150_9TRYP</name>